<name>A0A948RZM3_UNCEI</name>
<evidence type="ECO:0000256" key="1">
    <source>
        <dbReference type="SAM" id="Phobius"/>
    </source>
</evidence>
<evidence type="ECO:0000313" key="3">
    <source>
        <dbReference type="Proteomes" id="UP000777784"/>
    </source>
</evidence>
<keyword evidence="1" id="KW-0812">Transmembrane</keyword>
<keyword evidence="1" id="KW-1133">Transmembrane helix</keyword>
<protein>
    <submittedName>
        <fullName evidence="2">Uncharacterized protein</fullName>
    </submittedName>
</protein>
<sequence>MNLNRLWNAIGSSAVIIGVLYAIGFIITKAFYNYLGFANVSLTTQEYLQTALVYISATLAFGVSDWRSLIFIAILIIVSYFIYRLLSLKPKGKQNGMRMVSKIVIVIIVFFIVASLSHLFLGSVVEMARRPLLSSIEAVNQQDNISVFHPIVVKYFVMMGVVLFQIVLLGCLYFVLSSRFRLESETCGYGKLLQGLRNVGFVVLCLVTVLNLGLTITYYGMGVHPRQFKKVRLVTGKTANEYENILMIGRDSHFFYGLDSQQDYLRVLIALSDIKGITYLPEVVEEGDN</sequence>
<reference evidence="2" key="1">
    <citation type="submission" date="2021-05" db="EMBL/GenBank/DDBJ databases">
        <title>Energy efficiency and biological interactions define the core microbiome of deep oligotrophic groundwater.</title>
        <authorList>
            <person name="Mehrshad M."/>
            <person name="Lopez-Fernandez M."/>
            <person name="Bell E."/>
            <person name="Bernier-Latmani R."/>
            <person name="Bertilsson S."/>
            <person name="Dopson M."/>
        </authorList>
    </citation>
    <scope>NUCLEOTIDE SEQUENCE</scope>
    <source>
        <strain evidence="2">Modern_marine.mb.64</strain>
    </source>
</reference>
<dbReference type="EMBL" id="JAHJDP010000094">
    <property type="protein sequence ID" value="MBU2692519.1"/>
    <property type="molecule type" value="Genomic_DNA"/>
</dbReference>
<dbReference type="Proteomes" id="UP000777784">
    <property type="component" value="Unassembled WGS sequence"/>
</dbReference>
<feature type="transmembrane region" description="Helical" evidence="1">
    <location>
        <begin position="155"/>
        <end position="176"/>
    </location>
</feature>
<feature type="transmembrane region" description="Helical" evidence="1">
    <location>
        <begin position="69"/>
        <end position="87"/>
    </location>
</feature>
<feature type="transmembrane region" description="Helical" evidence="1">
    <location>
        <begin position="99"/>
        <end position="121"/>
    </location>
</feature>
<comment type="caution">
    <text evidence="2">The sequence shown here is derived from an EMBL/GenBank/DDBJ whole genome shotgun (WGS) entry which is preliminary data.</text>
</comment>
<proteinExistence type="predicted"/>
<dbReference type="AlphaFoldDB" id="A0A948RZM3"/>
<feature type="transmembrane region" description="Helical" evidence="1">
    <location>
        <begin position="6"/>
        <end position="27"/>
    </location>
</feature>
<gene>
    <name evidence="2" type="ORF">KJ970_16485</name>
</gene>
<evidence type="ECO:0000313" key="2">
    <source>
        <dbReference type="EMBL" id="MBU2692519.1"/>
    </source>
</evidence>
<keyword evidence="1" id="KW-0472">Membrane</keyword>
<feature type="transmembrane region" description="Helical" evidence="1">
    <location>
        <begin position="199"/>
        <end position="221"/>
    </location>
</feature>
<organism evidence="2 3">
    <name type="scientific">Eiseniibacteriota bacterium</name>
    <dbReference type="NCBI Taxonomy" id="2212470"/>
    <lineage>
        <taxon>Bacteria</taxon>
        <taxon>Candidatus Eiseniibacteriota</taxon>
    </lineage>
</organism>
<accession>A0A948RZM3</accession>